<feature type="active site" evidence="9">
    <location>
        <position position="474"/>
    </location>
</feature>
<keyword evidence="8 9" id="KW-0131">Cell cycle</keyword>
<feature type="active site" evidence="9">
    <location>
        <position position="299"/>
    </location>
</feature>
<feature type="domain" description="Core-binding (CB)" evidence="12">
    <location>
        <begin position="125"/>
        <end position="211"/>
    </location>
</feature>
<feature type="active site" evidence="9">
    <location>
        <position position="500"/>
    </location>
</feature>
<sequence>MLTKGLEVPWSIAFLPDGPEQPRPLRELDQPHRLRQPQQPHTPHRPKQPRPLRELQQPHKPRGPEQPHASAECRRRRATGLRTARHDPNIGAGYDKNRGTLNIVDAYRRRPKTKSVTELHEALPPALRDAVDRFGHHLAVVEDRSAHTVRAYLGDVVSLLTHAADQGCATVGDLDLPVLRGWLAARLGAGAARTSQARRAAAARSFTGWAHRIGLSPGNAGAGLASPRAHRDLPNVLRADQAAALVSTPGARPSAPDVAEPRTSVEAGSAEGSSGTRESDATAIRDRAVLELLYATGIRVSELCGLDRADLDHARQVVRVFGKGGKERAVPYGHPARDALAVWLQHGRPTLTTGRDAPSTVGPPTGESTPNTPGPTTGENTPNTPGPTTGENTPNTPGPTTGKSTPNTDTLTAEGSLRANAVGRARKTRKGHPTKRDDDALFLGLKGGRLQPTVVRRIVAAAARTAGLPHTKPHDLRHSAATHLLDGGADLRAVQELLGHSSLSSTQIYTHVSTERLRAAFNQAHPRA</sequence>
<keyword evidence="6 9" id="KW-0238">DNA-binding</keyword>
<dbReference type="InterPro" id="IPR044068">
    <property type="entry name" value="CB"/>
</dbReference>
<proteinExistence type="inferred from homology"/>
<dbReference type="GO" id="GO:0007059">
    <property type="term" value="P:chromosome segregation"/>
    <property type="evidence" value="ECO:0007669"/>
    <property type="project" value="UniProtKB-UniRule"/>
</dbReference>
<evidence type="ECO:0000256" key="9">
    <source>
        <dbReference type="HAMAP-Rule" id="MF_01808"/>
    </source>
</evidence>
<comment type="similarity">
    <text evidence="9">Belongs to the 'phage' integrase family. XerC subfamily.</text>
</comment>
<dbReference type="InterPro" id="IPR010998">
    <property type="entry name" value="Integrase_recombinase_N"/>
</dbReference>
<evidence type="ECO:0000256" key="8">
    <source>
        <dbReference type="ARBA" id="ARBA00023306"/>
    </source>
</evidence>
<comment type="subunit">
    <text evidence="9">Forms a cyclic heterotetrameric complex composed of two molecules of XerC and two molecules of XerD.</text>
</comment>
<dbReference type="SUPFAM" id="SSF56349">
    <property type="entry name" value="DNA breaking-rejoining enzymes"/>
    <property type="match status" value="2"/>
</dbReference>
<protein>
    <recommendedName>
        <fullName evidence="9">Tyrosine recombinase XerC</fullName>
    </recommendedName>
</protein>
<evidence type="ECO:0000256" key="3">
    <source>
        <dbReference type="ARBA" id="ARBA00022618"/>
    </source>
</evidence>
<feature type="compositionally biased region" description="Basic and acidic residues" evidence="10">
    <location>
        <begin position="51"/>
        <end position="65"/>
    </location>
</feature>
<evidence type="ECO:0000256" key="7">
    <source>
        <dbReference type="ARBA" id="ARBA00023172"/>
    </source>
</evidence>
<evidence type="ECO:0000256" key="10">
    <source>
        <dbReference type="SAM" id="MobiDB-lite"/>
    </source>
</evidence>
<evidence type="ECO:0000313" key="14">
    <source>
        <dbReference type="Proteomes" id="UP000198415"/>
    </source>
</evidence>
<dbReference type="PANTHER" id="PTHR30349:SF77">
    <property type="entry name" value="TYROSINE RECOMBINASE XERC"/>
    <property type="match status" value="1"/>
</dbReference>
<dbReference type="InterPro" id="IPR013762">
    <property type="entry name" value="Integrase-like_cat_sf"/>
</dbReference>
<keyword evidence="14" id="KW-1185">Reference proteome</keyword>
<dbReference type="GO" id="GO:0005737">
    <property type="term" value="C:cytoplasm"/>
    <property type="evidence" value="ECO:0007669"/>
    <property type="project" value="UniProtKB-SubCell"/>
</dbReference>
<feature type="domain" description="Tyr recombinase" evidence="11">
    <location>
        <begin position="232"/>
        <end position="522"/>
    </location>
</feature>
<feature type="compositionally biased region" description="Basic residues" evidence="10">
    <location>
        <begin position="424"/>
        <end position="433"/>
    </location>
</feature>
<evidence type="ECO:0000256" key="4">
    <source>
        <dbReference type="ARBA" id="ARBA00022829"/>
    </source>
</evidence>
<dbReference type="Pfam" id="PF00589">
    <property type="entry name" value="Phage_integrase"/>
    <property type="match status" value="2"/>
</dbReference>
<evidence type="ECO:0000256" key="1">
    <source>
        <dbReference type="ARBA" id="ARBA00004496"/>
    </source>
</evidence>
<dbReference type="PANTHER" id="PTHR30349">
    <property type="entry name" value="PHAGE INTEGRASE-RELATED"/>
    <property type="match status" value="1"/>
</dbReference>
<reference evidence="13 14" key="1">
    <citation type="submission" date="2017-06" db="EMBL/GenBank/DDBJ databases">
        <authorList>
            <person name="Kim H.J."/>
            <person name="Triplett B.A."/>
        </authorList>
    </citation>
    <scope>NUCLEOTIDE SEQUENCE [LARGE SCALE GENOMIC DNA]</scope>
    <source>
        <strain evidence="13 14">DSM 43151</strain>
    </source>
</reference>
<organism evidence="13 14">
    <name type="scientific">Actinoplanes regularis</name>
    <dbReference type="NCBI Taxonomy" id="52697"/>
    <lineage>
        <taxon>Bacteria</taxon>
        <taxon>Bacillati</taxon>
        <taxon>Actinomycetota</taxon>
        <taxon>Actinomycetes</taxon>
        <taxon>Micromonosporales</taxon>
        <taxon>Micromonosporaceae</taxon>
        <taxon>Actinoplanes</taxon>
    </lineage>
</organism>
<feature type="region of interest" description="Disordered" evidence="10">
    <location>
        <begin position="349"/>
        <end position="438"/>
    </location>
</feature>
<feature type="active site" evidence="9">
    <location>
        <position position="477"/>
    </location>
</feature>
<dbReference type="GO" id="GO:0003677">
    <property type="term" value="F:DNA binding"/>
    <property type="evidence" value="ECO:0007669"/>
    <property type="project" value="UniProtKB-UniRule"/>
</dbReference>
<dbReference type="GO" id="GO:0051301">
    <property type="term" value="P:cell division"/>
    <property type="evidence" value="ECO:0007669"/>
    <property type="project" value="UniProtKB-KW"/>
</dbReference>
<dbReference type="GO" id="GO:0006313">
    <property type="term" value="P:DNA transposition"/>
    <property type="evidence" value="ECO:0007669"/>
    <property type="project" value="UniProtKB-UniRule"/>
</dbReference>
<name>A0A238V186_9ACTN</name>
<keyword evidence="2 9" id="KW-0963">Cytoplasm</keyword>
<gene>
    <name evidence="9" type="primary">xerC</name>
    <name evidence="13" type="ORF">SAMN06264365_101458</name>
</gene>
<dbReference type="CDD" id="cd00798">
    <property type="entry name" value="INT_XerDC_C"/>
    <property type="match status" value="1"/>
</dbReference>
<feature type="active site" description="O-(3'-phospho-DNA)-tyrosine intermediate" evidence="9">
    <location>
        <position position="509"/>
    </location>
</feature>
<dbReference type="InterPro" id="IPR004107">
    <property type="entry name" value="Integrase_SAM-like_N"/>
</dbReference>
<keyword evidence="7 9" id="KW-0233">DNA recombination</keyword>
<comment type="subcellular location">
    <subcellularLocation>
        <location evidence="1 9">Cytoplasm</location>
    </subcellularLocation>
</comment>
<dbReference type="Gene3D" id="1.10.443.10">
    <property type="entry name" value="Intergrase catalytic core"/>
    <property type="match status" value="2"/>
</dbReference>
<dbReference type="Pfam" id="PF02899">
    <property type="entry name" value="Phage_int_SAM_1"/>
    <property type="match status" value="1"/>
</dbReference>
<dbReference type="PROSITE" id="PS51898">
    <property type="entry name" value="TYR_RECOMBINASE"/>
    <property type="match status" value="1"/>
</dbReference>
<dbReference type="HAMAP" id="MF_01808">
    <property type="entry name" value="Recomb_XerC_XerD"/>
    <property type="match status" value="1"/>
</dbReference>
<feature type="region of interest" description="Disordered" evidence="10">
    <location>
        <begin position="1"/>
        <end position="96"/>
    </location>
</feature>
<comment type="function">
    <text evidence="9">Site-specific tyrosine recombinase, which acts by catalyzing the cutting and rejoining of the recombining DNA molecules. The XerC-XerD complex is essential to convert dimers of the bacterial chromosome into monomers to permit their segregation at cell division. It also contributes to the segregational stability of plasmids.</text>
</comment>
<dbReference type="Gene3D" id="1.10.150.130">
    <property type="match status" value="1"/>
</dbReference>
<feature type="compositionally biased region" description="Low complexity" evidence="10">
    <location>
        <begin position="266"/>
        <end position="275"/>
    </location>
</feature>
<evidence type="ECO:0000256" key="2">
    <source>
        <dbReference type="ARBA" id="ARBA00022490"/>
    </source>
</evidence>
<keyword evidence="3 9" id="KW-0132">Cell division</keyword>
<keyword evidence="4 9" id="KW-0159">Chromosome partition</keyword>
<dbReference type="EMBL" id="FZNR01000001">
    <property type="protein sequence ID" value="SNR27777.1"/>
    <property type="molecule type" value="Genomic_DNA"/>
</dbReference>
<dbReference type="PROSITE" id="PS51900">
    <property type="entry name" value="CB"/>
    <property type="match status" value="1"/>
</dbReference>
<dbReference type="InterPro" id="IPR011010">
    <property type="entry name" value="DNA_brk_join_enz"/>
</dbReference>
<dbReference type="InterPro" id="IPR002104">
    <property type="entry name" value="Integrase_catalytic"/>
</dbReference>
<keyword evidence="5 9" id="KW-0229">DNA integration</keyword>
<evidence type="ECO:0000256" key="5">
    <source>
        <dbReference type="ARBA" id="ARBA00022908"/>
    </source>
</evidence>
<dbReference type="AlphaFoldDB" id="A0A238V186"/>
<dbReference type="GO" id="GO:0009037">
    <property type="term" value="F:tyrosine-based site-specific recombinase activity"/>
    <property type="evidence" value="ECO:0007669"/>
    <property type="project" value="UniProtKB-UniRule"/>
</dbReference>
<feature type="active site" evidence="9">
    <location>
        <position position="323"/>
    </location>
</feature>
<evidence type="ECO:0000313" key="13">
    <source>
        <dbReference type="EMBL" id="SNR27777.1"/>
    </source>
</evidence>
<feature type="compositionally biased region" description="Basic and acidic residues" evidence="10">
    <location>
        <begin position="23"/>
        <end position="32"/>
    </location>
</feature>
<evidence type="ECO:0000259" key="11">
    <source>
        <dbReference type="PROSITE" id="PS51898"/>
    </source>
</evidence>
<feature type="compositionally biased region" description="Low complexity" evidence="10">
    <location>
        <begin position="362"/>
        <end position="408"/>
    </location>
</feature>
<dbReference type="InterPro" id="IPR023009">
    <property type="entry name" value="Tyrosine_recombinase_XerC/XerD"/>
</dbReference>
<dbReference type="InterPro" id="IPR050090">
    <property type="entry name" value="Tyrosine_recombinase_XerCD"/>
</dbReference>
<feature type="region of interest" description="Disordered" evidence="10">
    <location>
        <begin position="247"/>
        <end position="280"/>
    </location>
</feature>
<evidence type="ECO:0000259" key="12">
    <source>
        <dbReference type="PROSITE" id="PS51900"/>
    </source>
</evidence>
<accession>A0A238V186</accession>
<dbReference type="Proteomes" id="UP000198415">
    <property type="component" value="Unassembled WGS sequence"/>
</dbReference>
<evidence type="ECO:0000256" key="6">
    <source>
        <dbReference type="ARBA" id="ARBA00023125"/>
    </source>
</evidence>